<dbReference type="Proteomes" id="UP001392437">
    <property type="component" value="Unassembled WGS sequence"/>
</dbReference>
<gene>
    <name evidence="1" type="ORF">PG999_013199</name>
</gene>
<reference evidence="1 2" key="1">
    <citation type="submission" date="2023-01" db="EMBL/GenBank/DDBJ databases">
        <title>Analysis of 21 Apiospora genomes using comparative genomics revels a genus with tremendous synthesis potential of carbohydrate active enzymes and secondary metabolites.</title>
        <authorList>
            <person name="Sorensen T."/>
        </authorList>
    </citation>
    <scope>NUCLEOTIDE SEQUENCE [LARGE SCALE GENOMIC DNA]</scope>
    <source>
        <strain evidence="1 2">CBS 117206</strain>
    </source>
</reference>
<dbReference type="EMBL" id="JAQQWP010000010">
    <property type="protein sequence ID" value="KAK8097255.1"/>
    <property type="molecule type" value="Genomic_DNA"/>
</dbReference>
<dbReference type="AlphaFoldDB" id="A0AAW0Q910"/>
<proteinExistence type="predicted"/>
<sequence length="148" mass="16458">MGSQFNSENASHRSSRSSAWWSSYLEGAHLSFFPSVASLPSSIKHDGILVQKLPWSWVPSGDFDEAAFLKTAWALVAGTYSGSNDVIFGTYLRSQRENSAQTKDTTTALNIVPTRVQWTSDQAIYALASAMKRQETEMMKRQPLHLPT</sequence>
<dbReference type="Gene3D" id="3.30.559.30">
    <property type="entry name" value="Nonribosomal peptide synthetase, condensation domain"/>
    <property type="match status" value="1"/>
</dbReference>
<comment type="caution">
    <text evidence="1">The sequence shown here is derived from an EMBL/GenBank/DDBJ whole genome shotgun (WGS) entry which is preliminary data.</text>
</comment>
<dbReference type="SUPFAM" id="SSF52777">
    <property type="entry name" value="CoA-dependent acyltransferases"/>
    <property type="match status" value="1"/>
</dbReference>
<keyword evidence="2" id="KW-1185">Reference proteome</keyword>
<organism evidence="1 2">
    <name type="scientific">Apiospora kogelbergensis</name>
    <dbReference type="NCBI Taxonomy" id="1337665"/>
    <lineage>
        <taxon>Eukaryota</taxon>
        <taxon>Fungi</taxon>
        <taxon>Dikarya</taxon>
        <taxon>Ascomycota</taxon>
        <taxon>Pezizomycotina</taxon>
        <taxon>Sordariomycetes</taxon>
        <taxon>Xylariomycetidae</taxon>
        <taxon>Amphisphaeriales</taxon>
        <taxon>Apiosporaceae</taxon>
        <taxon>Apiospora</taxon>
    </lineage>
</organism>
<protein>
    <submittedName>
        <fullName evidence="1">Uncharacterized protein</fullName>
    </submittedName>
</protein>
<name>A0AAW0Q910_9PEZI</name>
<evidence type="ECO:0000313" key="1">
    <source>
        <dbReference type="EMBL" id="KAK8097255.1"/>
    </source>
</evidence>
<accession>A0AAW0Q910</accession>
<evidence type="ECO:0000313" key="2">
    <source>
        <dbReference type="Proteomes" id="UP001392437"/>
    </source>
</evidence>